<reference evidence="2" key="1">
    <citation type="submission" date="2016-11" db="UniProtKB">
        <authorList>
            <consortium name="WormBaseParasite"/>
        </authorList>
    </citation>
    <scope>IDENTIFICATION</scope>
    <source>
        <strain evidence="2">KR3021</strain>
    </source>
</reference>
<organism evidence="1 2">
    <name type="scientific">Rhabditophanes sp. KR3021</name>
    <dbReference type="NCBI Taxonomy" id="114890"/>
    <lineage>
        <taxon>Eukaryota</taxon>
        <taxon>Metazoa</taxon>
        <taxon>Ecdysozoa</taxon>
        <taxon>Nematoda</taxon>
        <taxon>Chromadorea</taxon>
        <taxon>Rhabditida</taxon>
        <taxon>Tylenchina</taxon>
        <taxon>Panagrolaimomorpha</taxon>
        <taxon>Strongyloidoidea</taxon>
        <taxon>Alloionematidae</taxon>
        <taxon>Rhabditophanes</taxon>
    </lineage>
</organism>
<sequence>MSTSVMAIRYCLSISKRTINTTAIQLTKKPEDLKKKQKLQEQIKGKLDENPAEYELNKNKGKNQTTGEIGGPSGPEPTRFGDWERKGRTSDF</sequence>
<evidence type="ECO:0000313" key="1">
    <source>
        <dbReference type="Proteomes" id="UP000095286"/>
    </source>
</evidence>
<dbReference type="Proteomes" id="UP000095286">
    <property type="component" value="Unplaced"/>
</dbReference>
<protein>
    <submittedName>
        <fullName evidence="2">Succinate dehydrogenase assembly factor 4, mitochondrial</fullName>
    </submittedName>
</protein>
<dbReference type="WBParaSite" id="RSKR_0000428400.1">
    <property type="protein sequence ID" value="RSKR_0000428400.1"/>
    <property type="gene ID" value="RSKR_0000428400"/>
</dbReference>
<name>A0AC35TTG8_9BILA</name>
<accession>A0AC35TTG8</accession>
<proteinExistence type="predicted"/>
<evidence type="ECO:0000313" key="2">
    <source>
        <dbReference type="WBParaSite" id="RSKR_0000428400.1"/>
    </source>
</evidence>